<protein>
    <submittedName>
        <fullName evidence="1">Ribonuclease H protein</fullName>
    </submittedName>
</protein>
<evidence type="ECO:0000313" key="2">
    <source>
        <dbReference type="Proteomes" id="UP000829398"/>
    </source>
</evidence>
<reference evidence="2" key="1">
    <citation type="journal article" date="2023" name="Hortic. Res.">
        <title>A chromosome-level phased genome enabling allele-level studies in sweet orange: a case study on citrus Huanglongbing tolerance.</title>
        <authorList>
            <person name="Wu B."/>
            <person name="Yu Q."/>
            <person name="Deng Z."/>
            <person name="Duan Y."/>
            <person name="Luo F."/>
            <person name="Gmitter F. Jr."/>
        </authorList>
    </citation>
    <scope>NUCLEOTIDE SEQUENCE [LARGE SCALE GENOMIC DNA]</scope>
    <source>
        <strain evidence="2">cv. Valencia</strain>
    </source>
</reference>
<gene>
    <name evidence="1" type="ORF">KPL71_017951</name>
</gene>
<proteinExistence type="predicted"/>
<accession>A0ACB8JV33</accession>
<dbReference type="EMBL" id="CM039175">
    <property type="protein sequence ID" value="KAH9736052.1"/>
    <property type="molecule type" value="Genomic_DNA"/>
</dbReference>
<sequence length="238" mass="27207">MEIDLALKGPQRIRIFLWVGIKKVVDEWACLFGVAVWKIWFWRNQFIFTHNAPCCTQMVTEIRSWVHNIHIARACLNFVRASKIKEIGWQAPPESFFKLNTDGSRLKNGLASAGGLVRNCSGKWQFRFGMNIGLCSVTSAELWGLFQGLHLAWDRGIRYLVAEVDSQYIFQLISSTRTKPNAHLSLINAIKELMNTYWQITIKHIYREANFAADFMAKLAGSLPLGFHDFDNPPESIG</sequence>
<evidence type="ECO:0000313" key="1">
    <source>
        <dbReference type="EMBL" id="KAH9736052.1"/>
    </source>
</evidence>
<dbReference type="Proteomes" id="UP000829398">
    <property type="component" value="Chromosome 6"/>
</dbReference>
<comment type="caution">
    <text evidence="1">The sequence shown here is derived from an EMBL/GenBank/DDBJ whole genome shotgun (WGS) entry which is preliminary data.</text>
</comment>
<name>A0ACB8JV33_CITSI</name>
<keyword evidence="2" id="KW-1185">Reference proteome</keyword>
<organism evidence="1 2">
    <name type="scientific">Citrus sinensis</name>
    <name type="common">Sweet orange</name>
    <name type="synonym">Citrus aurantium var. sinensis</name>
    <dbReference type="NCBI Taxonomy" id="2711"/>
    <lineage>
        <taxon>Eukaryota</taxon>
        <taxon>Viridiplantae</taxon>
        <taxon>Streptophyta</taxon>
        <taxon>Embryophyta</taxon>
        <taxon>Tracheophyta</taxon>
        <taxon>Spermatophyta</taxon>
        <taxon>Magnoliopsida</taxon>
        <taxon>eudicotyledons</taxon>
        <taxon>Gunneridae</taxon>
        <taxon>Pentapetalae</taxon>
        <taxon>rosids</taxon>
        <taxon>malvids</taxon>
        <taxon>Sapindales</taxon>
        <taxon>Rutaceae</taxon>
        <taxon>Aurantioideae</taxon>
        <taxon>Citrus</taxon>
    </lineage>
</organism>